<dbReference type="PANTHER" id="PTHR43155:SF2">
    <property type="entry name" value="CYCLIC DI-GMP PHOSPHODIESTERASE PA4108"/>
    <property type="match status" value="1"/>
</dbReference>
<dbReference type="PROSITE" id="PS50885">
    <property type="entry name" value="HAMP"/>
    <property type="match status" value="1"/>
</dbReference>
<evidence type="ECO:0008006" key="7">
    <source>
        <dbReference type="Google" id="ProtNLM"/>
    </source>
</evidence>
<proteinExistence type="predicted"/>
<keyword evidence="6" id="KW-1185">Reference proteome</keyword>
<reference evidence="5 6" key="1">
    <citation type="submission" date="2024-05" db="EMBL/GenBank/DDBJ databases">
        <authorList>
            <consortium name="Candidatus Magnetaquicoccaceae bacterium FCR-1 genome sequencing consortium"/>
            <person name="Shimoshige H."/>
            <person name="Shimamura S."/>
            <person name="Taoka A."/>
            <person name="Kobayashi H."/>
            <person name="Maekawa T."/>
        </authorList>
    </citation>
    <scope>NUCLEOTIDE SEQUENCE [LARGE SCALE GENOMIC DNA]</scope>
    <source>
        <strain evidence="5 6">FCR-1</strain>
    </source>
</reference>
<keyword evidence="1" id="KW-0472">Membrane</keyword>
<feature type="domain" description="HD-GYP" evidence="4">
    <location>
        <begin position="267"/>
        <end position="463"/>
    </location>
</feature>
<comment type="caution">
    <text evidence="5">The sequence shown here is derived from an EMBL/GenBank/DDBJ whole genome shotgun (WGS) entry which is preliminary data.</text>
</comment>
<sequence>MRQTRLSLTQKVLGGSLLGFAITIYWLVIVSETQLERAMLDQVYRHAQSYLVSIARLLEAMPSGSTREQYRQVLLSGFEPERLTHLDFKPREIYLYTDRGQVIGHTVVGEHPDKPMDGVYGQVIREGKAIISSDLATVIENREFDGHPTVDVIIPVRLGGRQVNAGLEAELDMAELMRQIRINDDAYEKRIALLTTASSVLLLLFVWWLMHHLAIRHVRRFSQTMSRFGSGELDARIPLTLPGDEIGELGRAINGMADNIGRLMREQEESYLQTLQALSKALEAKDSYTQSHSARVSKYSVKLGKYLGLSEERLKSLNKGALMHDLGKIGVPDAILNKPGPLTDEEYAIMRGHARYTATIMRPLHRFHEFLEIAAWHHEHWDGSGYPDGLAGENIPLLARIVSIADTWDAMTGDRVYRKGMSPARAMEILEREKDSGQWDPRLLQTFLGLMRAEFREDEPATSRSAGVG</sequence>
<dbReference type="SMART" id="SM00471">
    <property type="entry name" value="HDc"/>
    <property type="match status" value="1"/>
</dbReference>
<evidence type="ECO:0000313" key="6">
    <source>
        <dbReference type="Proteomes" id="UP001628193"/>
    </source>
</evidence>
<organism evidence="5 6">
    <name type="scientific">Candidatus Magnetaquiglobus chichijimensis</name>
    <dbReference type="NCBI Taxonomy" id="3141448"/>
    <lineage>
        <taxon>Bacteria</taxon>
        <taxon>Pseudomonadati</taxon>
        <taxon>Pseudomonadota</taxon>
        <taxon>Magnetococcia</taxon>
        <taxon>Magnetococcales</taxon>
        <taxon>Candidatus Magnetaquicoccaceae</taxon>
        <taxon>Candidatus Magnetaquiglobus</taxon>
    </lineage>
</organism>
<feature type="domain" description="HAMP" evidence="2">
    <location>
        <begin position="212"/>
        <end position="265"/>
    </location>
</feature>
<reference evidence="5 6" key="2">
    <citation type="submission" date="2024-09" db="EMBL/GenBank/DDBJ databases">
        <title>Draft genome sequence of Candidatus Magnetaquicoccaceae bacterium FCR-1.</title>
        <authorList>
            <person name="Shimoshige H."/>
            <person name="Shimamura S."/>
            <person name="Taoka A."/>
            <person name="Kobayashi H."/>
            <person name="Maekawa T."/>
        </authorList>
    </citation>
    <scope>NUCLEOTIDE SEQUENCE [LARGE SCALE GENOMIC DNA]</scope>
    <source>
        <strain evidence="5 6">FCR-1</strain>
    </source>
</reference>
<keyword evidence="1" id="KW-1133">Transmembrane helix</keyword>
<dbReference type="EMBL" id="BAAFGK010000001">
    <property type="protein sequence ID" value="GAB0055991.1"/>
    <property type="molecule type" value="Genomic_DNA"/>
</dbReference>
<dbReference type="InterPro" id="IPR037522">
    <property type="entry name" value="HD_GYP_dom"/>
</dbReference>
<dbReference type="PROSITE" id="PS51832">
    <property type="entry name" value="HD_GYP"/>
    <property type="match status" value="1"/>
</dbReference>
<feature type="transmembrane region" description="Helical" evidence="1">
    <location>
        <begin position="12"/>
        <end position="30"/>
    </location>
</feature>
<dbReference type="SUPFAM" id="SSF158472">
    <property type="entry name" value="HAMP domain-like"/>
    <property type="match status" value="1"/>
</dbReference>
<dbReference type="CDD" id="cd00077">
    <property type="entry name" value="HDc"/>
    <property type="match status" value="1"/>
</dbReference>
<dbReference type="Pfam" id="PF00672">
    <property type="entry name" value="HAMP"/>
    <property type="match status" value="1"/>
</dbReference>
<gene>
    <name evidence="5" type="ORF">SIID45300_00290</name>
</gene>
<dbReference type="Gene3D" id="6.10.340.10">
    <property type="match status" value="1"/>
</dbReference>
<dbReference type="InterPro" id="IPR003607">
    <property type="entry name" value="HD/PDEase_dom"/>
</dbReference>
<dbReference type="RefSeq" id="WP_420903702.1">
    <property type="nucleotide sequence ID" value="NZ_BAAFGK010000001.1"/>
</dbReference>
<dbReference type="CDD" id="cd06225">
    <property type="entry name" value="HAMP"/>
    <property type="match status" value="1"/>
</dbReference>
<evidence type="ECO:0000259" key="4">
    <source>
        <dbReference type="PROSITE" id="PS51832"/>
    </source>
</evidence>
<keyword evidence="1" id="KW-0812">Transmembrane</keyword>
<feature type="domain" description="HD" evidence="3">
    <location>
        <begin position="289"/>
        <end position="411"/>
    </location>
</feature>
<dbReference type="Proteomes" id="UP001628193">
    <property type="component" value="Unassembled WGS sequence"/>
</dbReference>
<evidence type="ECO:0000313" key="5">
    <source>
        <dbReference type="EMBL" id="GAB0055991.1"/>
    </source>
</evidence>
<accession>A0ABQ0C534</accession>
<evidence type="ECO:0000256" key="1">
    <source>
        <dbReference type="SAM" id="Phobius"/>
    </source>
</evidence>
<dbReference type="Gene3D" id="1.10.3210.10">
    <property type="entry name" value="Hypothetical protein af1432"/>
    <property type="match status" value="1"/>
</dbReference>
<dbReference type="SMART" id="SM00304">
    <property type="entry name" value="HAMP"/>
    <property type="match status" value="1"/>
</dbReference>
<dbReference type="PROSITE" id="PS51831">
    <property type="entry name" value="HD"/>
    <property type="match status" value="1"/>
</dbReference>
<name>A0ABQ0C534_9PROT</name>
<dbReference type="InterPro" id="IPR003660">
    <property type="entry name" value="HAMP_dom"/>
</dbReference>
<dbReference type="PANTHER" id="PTHR43155">
    <property type="entry name" value="CYCLIC DI-GMP PHOSPHODIESTERASE PA4108-RELATED"/>
    <property type="match status" value="1"/>
</dbReference>
<dbReference type="SUPFAM" id="SSF109604">
    <property type="entry name" value="HD-domain/PDEase-like"/>
    <property type="match status" value="1"/>
</dbReference>
<evidence type="ECO:0000259" key="3">
    <source>
        <dbReference type="PROSITE" id="PS51831"/>
    </source>
</evidence>
<evidence type="ECO:0000259" key="2">
    <source>
        <dbReference type="PROSITE" id="PS50885"/>
    </source>
</evidence>
<dbReference type="Pfam" id="PF13487">
    <property type="entry name" value="HD_5"/>
    <property type="match status" value="1"/>
</dbReference>
<dbReference type="InterPro" id="IPR006674">
    <property type="entry name" value="HD_domain"/>
</dbReference>
<protein>
    <recommendedName>
        <fullName evidence="7">Metal dependent phosphohydrolase</fullName>
    </recommendedName>
</protein>